<comment type="caution">
    <text evidence="2">The sequence shown here is derived from an EMBL/GenBank/DDBJ whole genome shotgun (WGS) entry which is preliminary data.</text>
</comment>
<dbReference type="Proteomes" id="UP000282876">
    <property type="component" value="Unassembled WGS sequence"/>
</dbReference>
<keyword evidence="1" id="KW-0812">Transmembrane</keyword>
<evidence type="ECO:0000313" key="3">
    <source>
        <dbReference type="Proteomes" id="UP000282876"/>
    </source>
</evidence>
<keyword evidence="3" id="KW-1185">Reference proteome</keyword>
<evidence type="ECO:0000256" key="1">
    <source>
        <dbReference type="SAM" id="Phobius"/>
    </source>
</evidence>
<dbReference type="EMBL" id="RCSS01000574">
    <property type="protein sequence ID" value="RVD91302.1"/>
    <property type="molecule type" value="Genomic_DNA"/>
</dbReference>
<dbReference type="AlphaFoldDB" id="A0A437AJL3"/>
<feature type="non-terminal residue" evidence="2">
    <location>
        <position position="1"/>
    </location>
</feature>
<feature type="transmembrane region" description="Helical" evidence="1">
    <location>
        <begin position="27"/>
        <end position="46"/>
    </location>
</feature>
<keyword evidence="1" id="KW-1133">Transmembrane helix</keyword>
<organism evidence="2 3">
    <name type="scientific">Tubulinosema ratisbonensis</name>
    <dbReference type="NCBI Taxonomy" id="291195"/>
    <lineage>
        <taxon>Eukaryota</taxon>
        <taxon>Fungi</taxon>
        <taxon>Fungi incertae sedis</taxon>
        <taxon>Microsporidia</taxon>
        <taxon>Tubulinosematoidea</taxon>
        <taxon>Tubulinosematidae</taxon>
        <taxon>Tubulinosema</taxon>
    </lineage>
</organism>
<feature type="transmembrane region" description="Helical" evidence="1">
    <location>
        <begin position="52"/>
        <end position="72"/>
    </location>
</feature>
<name>A0A437AJL3_9MICR</name>
<evidence type="ECO:0000313" key="2">
    <source>
        <dbReference type="EMBL" id="RVD91302.1"/>
    </source>
</evidence>
<proteinExistence type="predicted"/>
<protein>
    <submittedName>
        <fullName evidence="2">Uncharacterized protein</fullName>
    </submittedName>
</protein>
<dbReference type="VEuPathDB" id="MicrosporidiaDB:TUBRATIS_22400"/>
<accession>A0A437AJL3</accession>
<keyword evidence="1" id="KW-0472">Membrane</keyword>
<gene>
    <name evidence="2" type="ORF">TUBRATIS_22400</name>
</gene>
<reference evidence="2 3" key="1">
    <citation type="submission" date="2018-10" db="EMBL/GenBank/DDBJ databases">
        <title>Draft genome sequence of the microsporidian Tubulinosema ratisbonensis.</title>
        <authorList>
            <person name="Polonais V."/>
            <person name="Peyretaillade E."/>
            <person name="Niehus S."/>
            <person name="Wawrzyniak I."/>
            <person name="Franchet A."/>
            <person name="Gaspin C."/>
            <person name="Reichstadt M."/>
            <person name="Belser C."/>
            <person name="Labadie K."/>
            <person name="Delbac F."/>
            <person name="Ferrandon D."/>
        </authorList>
    </citation>
    <scope>NUCLEOTIDE SEQUENCE [LARGE SCALE GENOMIC DNA]</scope>
    <source>
        <strain evidence="2 3">Franzen</strain>
    </source>
</reference>
<sequence>AQAEFEFLKENILFEIMKDKRDFTKSNTLNSFLLGTKVLILLMIYNNFTDKMYDSLVLQLTISSFFIFLRIFNLKYANMFVLNDVYLLKNIGPPGFYASFEVKRAVYCGSKRILGIENPVSMNFKSLIYLKNTKSIFEVLYESISCKNLKKECYCFSIEKNCLCEENNLKFIRGMDSKTLLISIKVFHRRILEIKEMLKTQINTNSQRFISLKIEEFMRIFFDLTLSFLSYNED</sequence>